<proteinExistence type="predicted"/>
<reference evidence="2 3" key="1">
    <citation type="journal article" date="2015" name="Genome Biol.">
        <title>Comparative genomics of Steinernema reveals deeply conserved gene regulatory networks.</title>
        <authorList>
            <person name="Dillman A.R."/>
            <person name="Macchietto M."/>
            <person name="Porter C.F."/>
            <person name="Rogers A."/>
            <person name="Williams B."/>
            <person name="Antoshechkin I."/>
            <person name="Lee M.M."/>
            <person name="Goodwin Z."/>
            <person name="Lu X."/>
            <person name="Lewis E.E."/>
            <person name="Goodrich-Blair H."/>
            <person name="Stock S.P."/>
            <person name="Adams B.J."/>
            <person name="Sternberg P.W."/>
            <person name="Mortazavi A."/>
        </authorList>
    </citation>
    <scope>NUCLEOTIDE SEQUENCE [LARGE SCALE GENOMIC DNA]</scope>
    <source>
        <strain evidence="2 3">ALL</strain>
    </source>
</reference>
<dbReference type="Proteomes" id="UP000298663">
    <property type="component" value="Unassembled WGS sequence"/>
</dbReference>
<reference evidence="2 3" key="2">
    <citation type="journal article" date="2019" name="G3 (Bethesda)">
        <title>Hybrid Assembly of the Genome of the Entomopathogenic Nematode Steinernema carpocapsae Identifies the X-Chromosome.</title>
        <authorList>
            <person name="Serra L."/>
            <person name="Macchietto M."/>
            <person name="Macias-Munoz A."/>
            <person name="McGill C.J."/>
            <person name="Rodriguez I.M."/>
            <person name="Rodriguez B."/>
            <person name="Murad R."/>
            <person name="Mortazavi A."/>
        </authorList>
    </citation>
    <scope>NUCLEOTIDE SEQUENCE [LARGE SCALE GENOMIC DNA]</scope>
    <source>
        <strain evidence="2 3">ALL</strain>
    </source>
</reference>
<dbReference type="EMBL" id="AZBU02000004">
    <property type="protein sequence ID" value="TKR79777.1"/>
    <property type="molecule type" value="Genomic_DNA"/>
</dbReference>
<organism evidence="2 3">
    <name type="scientific">Steinernema carpocapsae</name>
    <name type="common">Entomopathogenic nematode</name>
    <dbReference type="NCBI Taxonomy" id="34508"/>
    <lineage>
        <taxon>Eukaryota</taxon>
        <taxon>Metazoa</taxon>
        <taxon>Ecdysozoa</taxon>
        <taxon>Nematoda</taxon>
        <taxon>Chromadorea</taxon>
        <taxon>Rhabditida</taxon>
        <taxon>Tylenchina</taxon>
        <taxon>Panagrolaimomorpha</taxon>
        <taxon>Strongyloidoidea</taxon>
        <taxon>Steinernematidae</taxon>
        <taxon>Steinernema</taxon>
    </lineage>
</organism>
<comment type="caution">
    <text evidence="2">The sequence shown here is derived from an EMBL/GenBank/DDBJ whole genome shotgun (WGS) entry which is preliminary data.</text>
</comment>
<name>A0A4U5N9N0_STECR</name>
<evidence type="ECO:0000256" key="1">
    <source>
        <dbReference type="SAM" id="MobiDB-lite"/>
    </source>
</evidence>
<accession>A0A4U5N9N0</accession>
<sequence length="166" mass="18832">MGEKLIRFCAQDKFIHFSFSKLRSNQQPISVAGIVEIYRNWQNRKGDPYLGQHFYFSQFQHFSTSKATHSLLPHHTSLQTTTAHFQSTTSTTAFHFQQHHNIRPAGETPLVSPFKVNFFGFSCGSPRSPVGHSELKLRLHPSSSPPTTHFTKTYPQAPPPNENLPA</sequence>
<protein>
    <submittedName>
        <fullName evidence="2">Uncharacterized protein</fullName>
    </submittedName>
</protein>
<feature type="compositionally biased region" description="Pro residues" evidence="1">
    <location>
        <begin position="156"/>
        <end position="166"/>
    </location>
</feature>
<feature type="region of interest" description="Disordered" evidence="1">
    <location>
        <begin position="140"/>
        <end position="166"/>
    </location>
</feature>
<evidence type="ECO:0000313" key="2">
    <source>
        <dbReference type="EMBL" id="TKR79777.1"/>
    </source>
</evidence>
<dbReference type="AlphaFoldDB" id="A0A4U5N9N0"/>
<gene>
    <name evidence="2" type="ORF">L596_013945</name>
</gene>
<feature type="compositionally biased region" description="Polar residues" evidence="1">
    <location>
        <begin position="141"/>
        <end position="154"/>
    </location>
</feature>
<keyword evidence="3" id="KW-1185">Reference proteome</keyword>
<evidence type="ECO:0000313" key="3">
    <source>
        <dbReference type="Proteomes" id="UP000298663"/>
    </source>
</evidence>